<dbReference type="GO" id="GO:0016787">
    <property type="term" value="F:hydrolase activity"/>
    <property type="evidence" value="ECO:0007669"/>
    <property type="project" value="UniProtKB-KW"/>
</dbReference>
<comment type="subcellular location">
    <subcellularLocation>
        <location evidence="2">Nucleus</location>
    </subcellularLocation>
</comment>
<accession>A0AAV8VW08</accession>
<evidence type="ECO:0000259" key="8">
    <source>
        <dbReference type="Pfam" id="PF13359"/>
    </source>
</evidence>
<dbReference type="PANTHER" id="PTHR22930">
    <property type="match status" value="1"/>
</dbReference>
<proteinExistence type="inferred from homology"/>
<evidence type="ECO:0000313" key="9">
    <source>
        <dbReference type="EMBL" id="KAJ8918523.1"/>
    </source>
</evidence>
<sequence>VAGFPGILGCIDCTHVAITTPFLQEDAYKNHHGFYSINVQMICDEQLRILNVNANFPGTVHDQFIFNASLVKEEMRRLHVNRIGSFFLLGDSGYALERYMLTPVLNAAPGSPEERYTLRHCQIRNRIERVFGVIKD</sequence>
<comment type="caution">
    <text evidence="9">The sequence shown here is derived from an EMBL/GenBank/DDBJ whole genome shotgun (WGS) entry which is preliminary data.</text>
</comment>
<keyword evidence="10" id="KW-1185">Reference proteome</keyword>
<gene>
    <name evidence="9" type="ORF">NQ315_015230</name>
</gene>
<evidence type="ECO:0000256" key="5">
    <source>
        <dbReference type="ARBA" id="ARBA00022723"/>
    </source>
</evidence>
<comment type="similarity">
    <text evidence="3">Belongs to the HARBI1 family.</text>
</comment>
<feature type="domain" description="DDE Tnp4" evidence="8">
    <location>
        <begin position="11"/>
        <end position="135"/>
    </location>
</feature>
<reference evidence="9 10" key="1">
    <citation type="journal article" date="2023" name="Insect Mol. Biol.">
        <title>Genome sequencing provides insights into the evolution of gene families encoding plant cell wall-degrading enzymes in longhorned beetles.</title>
        <authorList>
            <person name="Shin N.R."/>
            <person name="Okamura Y."/>
            <person name="Kirsch R."/>
            <person name="Pauchet Y."/>
        </authorList>
    </citation>
    <scope>NUCLEOTIDE SEQUENCE [LARGE SCALE GENOMIC DNA]</scope>
    <source>
        <strain evidence="9">EAD_L_NR</strain>
    </source>
</reference>
<organism evidence="9 10">
    <name type="scientific">Exocentrus adspersus</name>
    <dbReference type="NCBI Taxonomy" id="1586481"/>
    <lineage>
        <taxon>Eukaryota</taxon>
        <taxon>Metazoa</taxon>
        <taxon>Ecdysozoa</taxon>
        <taxon>Arthropoda</taxon>
        <taxon>Hexapoda</taxon>
        <taxon>Insecta</taxon>
        <taxon>Pterygota</taxon>
        <taxon>Neoptera</taxon>
        <taxon>Endopterygota</taxon>
        <taxon>Coleoptera</taxon>
        <taxon>Polyphaga</taxon>
        <taxon>Cucujiformia</taxon>
        <taxon>Chrysomeloidea</taxon>
        <taxon>Cerambycidae</taxon>
        <taxon>Lamiinae</taxon>
        <taxon>Acanthocinini</taxon>
        <taxon>Exocentrus</taxon>
    </lineage>
</organism>
<dbReference type="GO" id="GO:0004518">
    <property type="term" value="F:nuclease activity"/>
    <property type="evidence" value="ECO:0007669"/>
    <property type="project" value="UniProtKB-KW"/>
</dbReference>
<evidence type="ECO:0000256" key="2">
    <source>
        <dbReference type="ARBA" id="ARBA00004123"/>
    </source>
</evidence>
<evidence type="ECO:0000256" key="1">
    <source>
        <dbReference type="ARBA" id="ARBA00001968"/>
    </source>
</evidence>
<comment type="cofactor">
    <cofactor evidence="1">
        <name>a divalent metal cation</name>
        <dbReference type="ChEBI" id="CHEBI:60240"/>
    </cofactor>
</comment>
<keyword evidence="6" id="KW-0378">Hydrolase</keyword>
<dbReference type="Proteomes" id="UP001159042">
    <property type="component" value="Unassembled WGS sequence"/>
</dbReference>
<keyword evidence="5" id="KW-0479">Metal-binding</keyword>
<evidence type="ECO:0000256" key="4">
    <source>
        <dbReference type="ARBA" id="ARBA00022722"/>
    </source>
</evidence>
<keyword evidence="7" id="KW-0539">Nucleus</keyword>
<keyword evidence="4" id="KW-0540">Nuclease</keyword>
<dbReference type="Pfam" id="PF13359">
    <property type="entry name" value="DDE_Tnp_4"/>
    <property type="match status" value="1"/>
</dbReference>
<dbReference type="EMBL" id="JANEYG010000025">
    <property type="protein sequence ID" value="KAJ8918523.1"/>
    <property type="molecule type" value="Genomic_DNA"/>
</dbReference>
<protein>
    <recommendedName>
        <fullName evidence="8">DDE Tnp4 domain-containing protein</fullName>
    </recommendedName>
</protein>
<dbReference type="InterPro" id="IPR045249">
    <property type="entry name" value="HARBI1-like"/>
</dbReference>
<dbReference type="PANTHER" id="PTHR22930:SF267">
    <property type="entry name" value="NUCLEASE HARBI1-RELATED"/>
    <property type="match status" value="1"/>
</dbReference>
<dbReference type="GO" id="GO:0005634">
    <property type="term" value="C:nucleus"/>
    <property type="evidence" value="ECO:0007669"/>
    <property type="project" value="UniProtKB-SubCell"/>
</dbReference>
<evidence type="ECO:0000256" key="6">
    <source>
        <dbReference type="ARBA" id="ARBA00022801"/>
    </source>
</evidence>
<name>A0AAV8VW08_9CUCU</name>
<dbReference type="GO" id="GO:0046872">
    <property type="term" value="F:metal ion binding"/>
    <property type="evidence" value="ECO:0007669"/>
    <property type="project" value="UniProtKB-KW"/>
</dbReference>
<feature type="non-terminal residue" evidence="9">
    <location>
        <position position="1"/>
    </location>
</feature>
<evidence type="ECO:0000256" key="3">
    <source>
        <dbReference type="ARBA" id="ARBA00006958"/>
    </source>
</evidence>
<dbReference type="AlphaFoldDB" id="A0AAV8VW08"/>
<dbReference type="InterPro" id="IPR027806">
    <property type="entry name" value="HARBI1_dom"/>
</dbReference>
<evidence type="ECO:0000256" key="7">
    <source>
        <dbReference type="ARBA" id="ARBA00023242"/>
    </source>
</evidence>
<evidence type="ECO:0000313" key="10">
    <source>
        <dbReference type="Proteomes" id="UP001159042"/>
    </source>
</evidence>